<dbReference type="EMBL" id="CAFBQA010000114">
    <property type="protein sequence ID" value="CAB5042324.1"/>
    <property type="molecule type" value="Genomic_DNA"/>
</dbReference>
<dbReference type="InterPro" id="IPR032816">
    <property type="entry name" value="VTT_dom"/>
</dbReference>
<name>A0A6J6WIN1_9ZZZZ</name>
<feature type="transmembrane region" description="Helical" evidence="6">
    <location>
        <begin position="20"/>
        <end position="40"/>
    </location>
</feature>
<feature type="transmembrane region" description="Helical" evidence="6">
    <location>
        <begin position="47"/>
        <end position="73"/>
    </location>
</feature>
<gene>
    <name evidence="8" type="ORF">UFOPK2894_01337</name>
    <name evidence="9" type="ORF">UFOPK4234_01461</name>
</gene>
<evidence type="ECO:0000256" key="6">
    <source>
        <dbReference type="SAM" id="Phobius"/>
    </source>
</evidence>
<evidence type="ECO:0000313" key="8">
    <source>
        <dbReference type="EMBL" id="CAB4783173.1"/>
    </source>
</evidence>
<evidence type="ECO:0000256" key="3">
    <source>
        <dbReference type="ARBA" id="ARBA00022692"/>
    </source>
</evidence>
<feature type="domain" description="VTT" evidence="7">
    <location>
        <begin position="40"/>
        <end position="164"/>
    </location>
</feature>
<evidence type="ECO:0000256" key="5">
    <source>
        <dbReference type="ARBA" id="ARBA00023136"/>
    </source>
</evidence>
<evidence type="ECO:0000259" key="7">
    <source>
        <dbReference type="Pfam" id="PF09335"/>
    </source>
</evidence>
<comment type="subcellular location">
    <subcellularLocation>
        <location evidence="1">Cell membrane</location>
        <topology evidence="1">Multi-pass membrane protein</topology>
    </subcellularLocation>
</comment>
<keyword evidence="5 6" id="KW-0472">Membrane</keyword>
<keyword evidence="4 6" id="KW-1133">Transmembrane helix</keyword>
<proteinExistence type="predicted"/>
<dbReference type="PANTHER" id="PTHR30353:SF15">
    <property type="entry name" value="INNER MEMBRANE PROTEIN YABI"/>
    <property type="match status" value="1"/>
</dbReference>
<evidence type="ECO:0000256" key="4">
    <source>
        <dbReference type="ARBA" id="ARBA00022989"/>
    </source>
</evidence>
<evidence type="ECO:0000313" key="9">
    <source>
        <dbReference type="EMBL" id="CAB5042324.1"/>
    </source>
</evidence>
<protein>
    <submittedName>
        <fullName evidence="8">Unannotated protein</fullName>
    </submittedName>
</protein>
<dbReference type="PANTHER" id="PTHR30353">
    <property type="entry name" value="INNER MEMBRANE PROTEIN DEDA-RELATED"/>
    <property type="match status" value="1"/>
</dbReference>
<accession>A0A6J6WIN1</accession>
<reference evidence="8" key="1">
    <citation type="submission" date="2020-05" db="EMBL/GenBank/DDBJ databases">
        <authorList>
            <person name="Chiriac C."/>
            <person name="Salcher M."/>
            <person name="Ghai R."/>
            <person name="Kavagutti S V."/>
        </authorList>
    </citation>
    <scope>NUCLEOTIDE SEQUENCE</scope>
</reference>
<dbReference type="EMBL" id="CAEZZQ010000102">
    <property type="protein sequence ID" value="CAB4783173.1"/>
    <property type="molecule type" value="Genomic_DNA"/>
</dbReference>
<keyword evidence="2" id="KW-1003">Cell membrane</keyword>
<evidence type="ECO:0000256" key="2">
    <source>
        <dbReference type="ARBA" id="ARBA00022475"/>
    </source>
</evidence>
<feature type="transmembrane region" description="Helical" evidence="6">
    <location>
        <begin position="180"/>
        <end position="198"/>
    </location>
</feature>
<dbReference type="Pfam" id="PF09335">
    <property type="entry name" value="VTT_dom"/>
    <property type="match status" value="1"/>
</dbReference>
<dbReference type="InterPro" id="IPR032818">
    <property type="entry name" value="DedA-like"/>
</dbReference>
<evidence type="ECO:0000256" key="1">
    <source>
        <dbReference type="ARBA" id="ARBA00004651"/>
    </source>
</evidence>
<organism evidence="8">
    <name type="scientific">freshwater metagenome</name>
    <dbReference type="NCBI Taxonomy" id="449393"/>
    <lineage>
        <taxon>unclassified sequences</taxon>
        <taxon>metagenomes</taxon>
        <taxon>ecological metagenomes</taxon>
    </lineage>
</organism>
<keyword evidence="3 6" id="KW-0812">Transmembrane</keyword>
<sequence length="216" mass="23508">MISTFVNHILDLVASAGPWVYVIVAIAAIAEGAAFLGLVFPAETTLIVAGAATATGHLKLSILIPIAIIGAIIGDSTGYEIGRILGPRLRTSRAGRRVSEAHWNKAEEFIHKYGAWAVFLGRFVAVLRALVPAIAGTMRMKYGRFLLGNSLGAVIWAPAVLIVGRIASDNLEKVEKIISRMGYSFFLLLTVFITLLIIRRRKKRAKEHQQSTDQSE</sequence>
<dbReference type="GO" id="GO:0005886">
    <property type="term" value="C:plasma membrane"/>
    <property type="evidence" value="ECO:0007669"/>
    <property type="project" value="UniProtKB-SubCell"/>
</dbReference>
<feature type="transmembrane region" description="Helical" evidence="6">
    <location>
        <begin position="113"/>
        <end position="134"/>
    </location>
</feature>
<dbReference type="AlphaFoldDB" id="A0A6J6WIN1"/>
<feature type="transmembrane region" description="Helical" evidence="6">
    <location>
        <begin position="146"/>
        <end position="168"/>
    </location>
</feature>